<accession>A0AAW9FP33</accession>
<name>A0AAW9FP33_9HYPH</name>
<gene>
    <name evidence="1" type="ORF">RMR22_23420</name>
    <name evidence="2" type="ORF">RMS29_24700</name>
</gene>
<evidence type="ECO:0008006" key="4">
    <source>
        <dbReference type="Google" id="ProtNLM"/>
    </source>
</evidence>
<dbReference type="Proteomes" id="UP001277561">
    <property type="component" value="Unassembled WGS sequence"/>
</dbReference>
<dbReference type="AlphaFoldDB" id="A0AAW9FP33"/>
<evidence type="ECO:0000313" key="1">
    <source>
        <dbReference type="EMBL" id="MDX8305204.1"/>
    </source>
</evidence>
<protein>
    <recommendedName>
        <fullName evidence="4">Secreted protein</fullName>
    </recommendedName>
</protein>
<dbReference type="EMBL" id="JAVRAD010000017">
    <property type="protein sequence ID" value="MDX8332412.1"/>
    <property type="molecule type" value="Genomic_DNA"/>
</dbReference>
<organism evidence="1">
    <name type="scientific">Agrobacterium rosae</name>
    <dbReference type="NCBI Taxonomy" id="1972867"/>
    <lineage>
        <taxon>Bacteria</taxon>
        <taxon>Pseudomonadati</taxon>
        <taxon>Pseudomonadota</taxon>
        <taxon>Alphaproteobacteria</taxon>
        <taxon>Hyphomicrobiales</taxon>
        <taxon>Rhizobiaceae</taxon>
        <taxon>Rhizobium/Agrobacterium group</taxon>
        <taxon>Agrobacterium</taxon>
    </lineage>
</organism>
<keyword evidence="3" id="KW-1185">Reference proteome</keyword>
<dbReference type="RefSeq" id="WP_320188638.1">
    <property type="nucleotide sequence ID" value="NZ_CP192770.1"/>
</dbReference>
<sequence length="362" mass="38035">MHKLSKLAASTAFAIATLPFVTVEEAAAGGGFCPIAPDAAWTSVHDTTTTALNTAFDTNKNLILQQMTFAYQRMMSAVKVDTSQQNVDGQKVSQAIQKSDEALASTMTQTDVNKQITQAHADFGPDGQSVNACETAVLIDEASSAMSVYKNSAREYMTPERVYAAPGSTKTPQEAIQDTLAKHRQKYCTASEAAAGLCSGAGSEPAADVEVATILNASASADAKDAFINNLVGLPLAKPTAQEASTARGSILMIESMRAEAVRSPAMVSIAAIRAMNEGGGGADADGSSFNASLDALMDTYGGGSGYNAWYTELATKNERGLMQELNKLRALSIKMRTFRSESNSRIAATMAAVLALDADQR</sequence>
<comment type="caution">
    <text evidence="1">The sequence shown here is derived from an EMBL/GenBank/DDBJ whole genome shotgun (WGS) entry which is preliminary data.</text>
</comment>
<reference evidence="1 3" key="1">
    <citation type="journal article" date="2023" name="Phytobiomes J">
        <title>Deciphering the key players within the bacterial microbiota associated with aerial crown gall tumors on rhododendron: Insights into the gallobiome.</title>
        <authorList>
            <person name="Kuzmanovic N."/>
            <person name="Nesme J."/>
            <person name="Wolf J."/>
            <person name="Neumann-Schaal M."/>
            <person name="Petersen J."/>
            <person name="Fernandez-Gnecco G."/>
            <person name="Sproeer C."/>
            <person name="Bunk B."/>
            <person name="Overmann J."/>
            <person name="Sorensen S.J."/>
            <person name="Idczak E."/>
            <person name="Smalla K."/>
        </authorList>
    </citation>
    <scope>NUCLEOTIDE SEQUENCE</scope>
    <source>
        <strain evidence="1">Rho-11.1</strain>
        <strain evidence="3">rho-14.1</strain>
        <strain evidence="2">Rho-14.1</strain>
    </source>
</reference>
<dbReference type="EMBL" id="JAVRAF010000014">
    <property type="protein sequence ID" value="MDX8305204.1"/>
    <property type="molecule type" value="Genomic_DNA"/>
</dbReference>
<evidence type="ECO:0000313" key="3">
    <source>
        <dbReference type="Proteomes" id="UP001277561"/>
    </source>
</evidence>
<proteinExistence type="predicted"/>
<evidence type="ECO:0000313" key="2">
    <source>
        <dbReference type="EMBL" id="MDX8332412.1"/>
    </source>
</evidence>